<evidence type="ECO:0000313" key="2">
    <source>
        <dbReference type="Proteomes" id="UP001470230"/>
    </source>
</evidence>
<protein>
    <submittedName>
        <fullName evidence="1">Uncharacterized protein</fullName>
    </submittedName>
</protein>
<evidence type="ECO:0000313" key="1">
    <source>
        <dbReference type="EMBL" id="KAK8898149.1"/>
    </source>
</evidence>
<comment type="caution">
    <text evidence="1">The sequence shown here is derived from an EMBL/GenBank/DDBJ whole genome shotgun (WGS) entry which is preliminary data.</text>
</comment>
<proteinExistence type="predicted"/>
<dbReference type="EMBL" id="JAPFFF010000001">
    <property type="protein sequence ID" value="KAK8898149.1"/>
    <property type="molecule type" value="Genomic_DNA"/>
</dbReference>
<gene>
    <name evidence="1" type="ORF">M9Y10_000420</name>
</gene>
<keyword evidence="2" id="KW-1185">Reference proteome</keyword>
<reference evidence="1 2" key="1">
    <citation type="submission" date="2024-04" db="EMBL/GenBank/DDBJ databases">
        <title>Tritrichomonas musculus Genome.</title>
        <authorList>
            <person name="Alves-Ferreira E."/>
            <person name="Grigg M."/>
            <person name="Lorenzi H."/>
            <person name="Galac M."/>
        </authorList>
    </citation>
    <scope>NUCLEOTIDE SEQUENCE [LARGE SCALE GENOMIC DNA]</scope>
    <source>
        <strain evidence="1 2">EAF2021</strain>
    </source>
</reference>
<sequence>MGRKGKQWRAIKSIKILLGERIIEIELNEGERIKNEKDLLQISNQSNKLHMKPKIKRNKKSINIEKIQEISEIQEIQENQENTDNSIQQDNDNENIIFDNEFSFIDDTNFDIEKEGSTSFDFNNDLYFDTSNISNEYDCDCDCDFEFEFSF</sequence>
<dbReference type="Proteomes" id="UP001470230">
    <property type="component" value="Unassembled WGS sequence"/>
</dbReference>
<accession>A0ABR2L470</accession>
<name>A0ABR2L470_9EUKA</name>
<organism evidence="1 2">
    <name type="scientific">Tritrichomonas musculus</name>
    <dbReference type="NCBI Taxonomy" id="1915356"/>
    <lineage>
        <taxon>Eukaryota</taxon>
        <taxon>Metamonada</taxon>
        <taxon>Parabasalia</taxon>
        <taxon>Tritrichomonadida</taxon>
        <taxon>Tritrichomonadidae</taxon>
        <taxon>Tritrichomonas</taxon>
    </lineage>
</organism>